<dbReference type="Proteomes" id="UP000199615">
    <property type="component" value="Unassembled WGS sequence"/>
</dbReference>
<feature type="domain" description="YjiS-like" evidence="1">
    <location>
        <begin position="5"/>
        <end position="40"/>
    </location>
</feature>
<accession>A0A1H8T4V5</accession>
<dbReference type="InterPro" id="IPR009506">
    <property type="entry name" value="YjiS-like"/>
</dbReference>
<protein>
    <submittedName>
        <fullName evidence="2">Uncharacterized conserved protein YjiS, DUF1127 family</fullName>
    </submittedName>
</protein>
<dbReference type="AlphaFoldDB" id="A0A1H8T4V5"/>
<evidence type="ECO:0000313" key="3">
    <source>
        <dbReference type="Proteomes" id="UP000199615"/>
    </source>
</evidence>
<dbReference type="Pfam" id="PF06568">
    <property type="entry name" value="YjiS-like"/>
    <property type="match status" value="1"/>
</dbReference>
<evidence type="ECO:0000313" key="2">
    <source>
        <dbReference type="EMBL" id="SEO85912.1"/>
    </source>
</evidence>
<proteinExistence type="predicted"/>
<dbReference type="OrthoDB" id="8244198at2"/>
<sequence length="50" mass="5710">MLLSLIRALRAFRDYQRNLAELSQLSDRELADIGLDRSDIPRVASGHYHG</sequence>
<name>A0A1H8T4V5_9BRAD</name>
<evidence type="ECO:0000259" key="1">
    <source>
        <dbReference type="Pfam" id="PF06568"/>
    </source>
</evidence>
<organism evidence="2 3">
    <name type="scientific">Rhodopseudomonas pseudopalustris</name>
    <dbReference type="NCBI Taxonomy" id="1513892"/>
    <lineage>
        <taxon>Bacteria</taxon>
        <taxon>Pseudomonadati</taxon>
        <taxon>Pseudomonadota</taxon>
        <taxon>Alphaproteobacteria</taxon>
        <taxon>Hyphomicrobiales</taxon>
        <taxon>Nitrobacteraceae</taxon>
        <taxon>Rhodopseudomonas</taxon>
    </lineage>
</organism>
<reference evidence="3" key="1">
    <citation type="submission" date="2016-10" db="EMBL/GenBank/DDBJ databases">
        <authorList>
            <person name="Varghese N."/>
            <person name="Submissions S."/>
        </authorList>
    </citation>
    <scope>NUCLEOTIDE SEQUENCE [LARGE SCALE GENOMIC DNA]</scope>
    <source>
        <strain evidence="3">DSM 123</strain>
    </source>
</reference>
<gene>
    <name evidence="2" type="ORF">SAMN05444123_105224</name>
</gene>
<keyword evidence="3" id="KW-1185">Reference proteome</keyword>
<dbReference type="RefSeq" id="WP_011503177.1">
    <property type="nucleotide sequence ID" value="NZ_FODT01000005.1"/>
</dbReference>
<dbReference type="EMBL" id="FODT01000005">
    <property type="protein sequence ID" value="SEO85912.1"/>
    <property type="molecule type" value="Genomic_DNA"/>
</dbReference>